<dbReference type="GO" id="GO:0004459">
    <property type="term" value="F:L-lactate dehydrogenase (NAD+) activity"/>
    <property type="evidence" value="ECO:0007669"/>
    <property type="project" value="UniProtKB-UniRule"/>
</dbReference>
<dbReference type="Pfam" id="PF02866">
    <property type="entry name" value="Ldh_1_C"/>
    <property type="match status" value="1"/>
</dbReference>
<dbReference type="EC" id="1.1.1.27" evidence="3 7"/>
<reference evidence="12 13" key="1">
    <citation type="submission" date="2017-06" db="EMBL/GenBank/DDBJ databases">
        <title>Draft genome sequence of anaerobic fermentative bacterium Anaeromicrobium sediminis DY2726D isolated from West Pacific Ocean sediments.</title>
        <authorList>
            <person name="Zeng X."/>
        </authorList>
    </citation>
    <scope>NUCLEOTIDE SEQUENCE [LARGE SCALE GENOMIC DNA]</scope>
    <source>
        <strain evidence="12 13">DY2726D</strain>
    </source>
</reference>
<comment type="function">
    <text evidence="7">Catalyzes the conversion of lactate to pyruvate.</text>
</comment>
<feature type="binding site" evidence="7">
    <location>
        <position position="89"/>
    </location>
    <ligand>
        <name>substrate</name>
    </ligand>
</feature>
<dbReference type="InterPro" id="IPR001557">
    <property type="entry name" value="L-lactate/malate_DH"/>
</dbReference>
<dbReference type="InterPro" id="IPR018177">
    <property type="entry name" value="L-lactate_DH_AS"/>
</dbReference>
<dbReference type="GO" id="GO:0005737">
    <property type="term" value="C:cytoplasm"/>
    <property type="evidence" value="ECO:0007669"/>
    <property type="project" value="UniProtKB-SubCell"/>
</dbReference>
<dbReference type="Proteomes" id="UP000216024">
    <property type="component" value="Unassembled WGS sequence"/>
</dbReference>
<dbReference type="NCBIfam" id="TIGR01771">
    <property type="entry name" value="L-LDH-NAD"/>
    <property type="match status" value="1"/>
</dbReference>
<keyword evidence="13" id="KW-1185">Reference proteome</keyword>
<evidence type="ECO:0000256" key="8">
    <source>
        <dbReference type="PIRSR" id="PIRSR000102-1"/>
    </source>
</evidence>
<dbReference type="PANTHER" id="PTHR43128:SF16">
    <property type="entry name" value="L-LACTATE DEHYDROGENASE"/>
    <property type="match status" value="1"/>
</dbReference>
<dbReference type="PIRSF" id="PIRSF000102">
    <property type="entry name" value="Lac_mal_DH"/>
    <property type="match status" value="1"/>
</dbReference>
<feature type="binding site" evidence="7">
    <location>
        <begin position="119"/>
        <end position="121"/>
    </location>
    <ligand>
        <name>NAD(+)</name>
        <dbReference type="ChEBI" id="CHEBI:57540"/>
    </ligand>
</feature>
<dbReference type="CDD" id="cd05292">
    <property type="entry name" value="LDH_2"/>
    <property type="match status" value="1"/>
</dbReference>
<dbReference type="Pfam" id="PF00056">
    <property type="entry name" value="Ldh_1_N"/>
    <property type="match status" value="1"/>
</dbReference>
<evidence type="ECO:0000256" key="4">
    <source>
        <dbReference type="ARBA" id="ARBA00023002"/>
    </source>
</evidence>
<dbReference type="InterPro" id="IPR022383">
    <property type="entry name" value="Lactate/malate_DH_C"/>
</dbReference>
<evidence type="ECO:0000313" key="12">
    <source>
        <dbReference type="EMBL" id="PAB55747.1"/>
    </source>
</evidence>
<feature type="binding site" evidence="7">
    <location>
        <position position="66"/>
    </location>
    <ligand>
        <name>NAD(+)</name>
        <dbReference type="ChEBI" id="CHEBI:57540"/>
    </ligand>
</feature>
<evidence type="ECO:0000256" key="3">
    <source>
        <dbReference type="ARBA" id="ARBA00012967"/>
    </source>
</evidence>
<feature type="binding site" evidence="9">
    <location>
        <position position="96"/>
    </location>
    <ligand>
        <name>NAD(+)</name>
        <dbReference type="ChEBI" id="CHEBI:57540"/>
    </ligand>
</feature>
<dbReference type="NCBIfam" id="NF000824">
    <property type="entry name" value="PRK00066.1"/>
    <property type="match status" value="1"/>
</dbReference>
<feature type="binding site" evidence="7">
    <location>
        <position position="154"/>
    </location>
    <ligand>
        <name>beta-D-fructose 1,6-bisphosphate</name>
        <dbReference type="ChEBI" id="CHEBI:32966"/>
        <note>allosteric activator</note>
    </ligand>
</feature>
<dbReference type="PRINTS" id="PR00086">
    <property type="entry name" value="LLDHDRGNASE"/>
</dbReference>
<evidence type="ECO:0000256" key="7">
    <source>
        <dbReference type="HAMAP-Rule" id="MF_00488"/>
    </source>
</evidence>
<feature type="domain" description="Lactate/malate dehydrogenase N-terminal" evidence="10">
    <location>
        <begin position="6"/>
        <end position="143"/>
    </location>
</feature>
<feature type="binding site" evidence="7">
    <location>
        <position position="144"/>
    </location>
    <ligand>
        <name>NAD(+)</name>
        <dbReference type="ChEBI" id="CHEBI:57540"/>
    </ligand>
</feature>
<keyword evidence="7" id="KW-0597">Phosphoprotein</keyword>
<dbReference type="UniPathway" id="UPA00554">
    <property type="reaction ID" value="UER00611"/>
</dbReference>
<comment type="caution">
    <text evidence="7">Lacks conserved residue(s) required for the propagation of feature annotation.</text>
</comment>
<comment type="catalytic activity">
    <reaction evidence="6 7">
        <text>(S)-lactate + NAD(+) = pyruvate + NADH + H(+)</text>
        <dbReference type="Rhea" id="RHEA:23444"/>
        <dbReference type="ChEBI" id="CHEBI:15361"/>
        <dbReference type="ChEBI" id="CHEBI:15378"/>
        <dbReference type="ChEBI" id="CHEBI:16651"/>
        <dbReference type="ChEBI" id="CHEBI:57540"/>
        <dbReference type="ChEBI" id="CHEBI:57945"/>
        <dbReference type="EC" id="1.1.1.27"/>
    </reaction>
</comment>
<organism evidence="12 13">
    <name type="scientific">Anaeromicrobium sediminis</name>
    <dbReference type="NCBI Taxonomy" id="1478221"/>
    <lineage>
        <taxon>Bacteria</taxon>
        <taxon>Bacillati</taxon>
        <taxon>Bacillota</taxon>
        <taxon>Clostridia</taxon>
        <taxon>Peptostreptococcales</taxon>
        <taxon>Thermotaleaceae</taxon>
        <taxon>Anaeromicrobium</taxon>
    </lineage>
</organism>
<keyword evidence="5 7" id="KW-0520">NAD</keyword>
<dbReference type="OrthoDB" id="9802969at2"/>
<comment type="subcellular location">
    <subcellularLocation>
        <location evidence="7">Cytoplasm</location>
    </subcellularLocation>
</comment>
<keyword evidence="7" id="KW-0021">Allosteric enzyme</keyword>
<sequence>MIKTNKIVIIGLGFVGSATAFTLMHSSLISEMVLIDINKEKAQGEAMDLNHGMSFVKSMDIKAGDYSDCENADIIIISAGPSIGPNETRLDLANKNSIIIKKIVDEIQKYTKSSIILVATNPVDILTYIVSKECGYNPKKVIGSGTVLDSSRFRYLLSKHCNIDTRNVHGYILGEHGDSEVAAWSLTNIAGTRIHEYCPMCNLTCTKDEREKIFHEVKNSAYEVLEKKGATSYGIALSIRRIVEAILRDENSVLTVSSLLDSQYGINDIALSVPTLIGRNGVHKVLDLPLEEEELTQLHKSANKLKETVNSIK</sequence>
<name>A0A267M8H1_9FIRM</name>
<feature type="binding site" evidence="7">
    <location>
        <position position="15"/>
    </location>
    <ligand>
        <name>NAD(+)</name>
        <dbReference type="ChEBI" id="CHEBI:57540"/>
    </ligand>
</feature>
<proteinExistence type="inferred from homology"/>
<comment type="pathway">
    <text evidence="1 7">Fermentation; pyruvate fermentation to lactate; (S)-lactate from pyruvate: step 1/1.</text>
</comment>
<gene>
    <name evidence="7" type="primary">ldh</name>
    <name evidence="12" type="ORF">CCE28_21600</name>
</gene>
<dbReference type="Gene3D" id="3.40.50.720">
    <property type="entry name" value="NAD(P)-binding Rossmann-like Domain"/>
    <property type="match status" value="1"/>
</dbReference>
<dbReference type="NCBIfam" id="NF004863">
    <property type="entry name" value="PRK06223.1"/>
    <property type="match status" value="1"/>
</dbReference>
<dbReference type="InterPro" id="IPR001236">
    <property type="entry name" value="Lactate/malate_DH_N"/>
</dbReference>
<feature type="binding site" evidence="7">
    <location>
        <begin position="121"/>
        <end position="124"/>
    </location>
    <ligand>
        <name>substrate</name>
    </ligand>
</feature>
<feature type="modified residue" description="Phosphotyrosine" evidence="7">
    <location>
        <position position="222"/>
    </location>
</feature>
<dbReference type="GO" id="GO:0006089">
    <property type="term" value="P:lactate metabolic process"/>
    <property type="evidence" value="ECO:0007669"/>
    <property type="project" value="TreeGrafter"/>
</dbReference>
<dbReference type="SUPFAM" id="SSF56327">
    <property type="entry name" value="LDH C-terminal domain-like"/>
    <property type="match status" value="1"/>
</dbReference>
<evidence type="ECO:0000256" key="6">
    <source>
        <dbReference type="ARBA" id="ARBA00049258"/>
    </source>
</evidence>
<keyword evidence="7" id="KW-0963">Cytoplasm</keyword>
<accession>A0A267M8H1</accession>
<evidence type="ECO:0000259" key="11">
    <source>
        <dbReference type="Pfam" id="PF02866"/>
    </source>
</evidence>
<feature type="binding site" evidence="7">
    <location>
        <position position="169"/>
    </location>
    <ligand>
        <name>beta-D-fructose 1,6-bisphosphate</name>
        <dbReference type="ChEBI" id="CHEBI:32966"/>
        <note>allosteric activator</note>
    </ligand>
</feature>
<evidence type="ECO:0000256" key="9">
    <source>
        <dbReference type="PIRSR" id="PIRSR000102-3"/>
    </source>
</evidence>
<comment type="caution">
    <text evidence="12">The sequence shown here is derived from an EMBL/GenBank/DDBJ whole genome shotgun (WGS) entry which is preliminary data.</text>
</comment>
<keyword evidence="4 7" id="KW-0560">Oxidoreductase</keyword>
<dbReference type="SUPFAM" id="SSF51735">
    <property type="entry name" value="NAD(P)-binding Rossmann-fold domains"/>
    <property type="match status" value="1"/>
</dbReference>
<dbReference type="HAMAP" id="MF_00488">
    <property type="entry name" value="Lactate_dehydrog"/>
    <property type="match status" value="1"/>
</dbReference>
<comment type="similarity">
    <text evidence="2 7">Belongs to the LDH/MDH superfamily. LDH family.</text>
</comment>
<comment type="activity regulation">
    <text evidence="7">Allosterically activated by fructose 1,6-bisphosphate (FBP).</text>
</comment>
<dbReference type="PANTHER" id="PTHR43128">
    <property type="entry name" value="L-2-HYDROXYCARBOXYLATE DEHYDROGENASE (NAD(P)(+))"/>
    <property type="match status" value="1"/>
</dbReference>
<feature type="binding site" evidence="7">
    <location>
        <position position="231"/>
    </location>
    <ligand>
        <name>substrate</name>
    </ligand>
</feature>
<evidence type="ECO:0000256" key="1">
    <source>
        <dbReference type="ARBA" id="ARBA00004843"/>
    </source>
</evidence>
<dbReference type="EMBL" id="NIBG01000047">
    <property type="protein sequence ID" value="PAB55747.1"/>
    <property type="molecule type" value="Genomic_DNA"/>
</dbReference>
<evidence type="ECO:0000313" key="13">
    <source>
        <dbReference type="Proteomes" id="UP000216024"/>
    </source>
</evidence>
<dbReference type="InterPro" id="IPR036291">
    <property type="entry name" value="NAD(P)-bd_dom_sf"/>
</dbReference>
<dbReference type="GO" id="GO:0006096">
    <property type="term" value="P:glycolytic process"/>
    <property type="evidence" value="ECO:0007669"/>
    <property type="project" value="UniProtKB-UniRule"/>
</dbReference>
<dbReference type="AlphaFoldDB" id="A0A267M8H1"/>
<evidence type="ECO:0000259" key="10">
    <source>
        <dbReference type="Pfam" id="PF00056"/>
    </source>
</evidence>
<dbReference type="InterPro" id="IPR011304">
    <property type="entry name" value="L-lactate_DH"/>
</dbReference>
<feature type="binding site" evidence="7">
    <location>
        <position position="41"/>
    </location>
    <ligand>
        <name>NAD(+)</name>
        <dbReference type="ChEBI" id="CHEBI:57540"/>
    </ligand>
</feature>
<feature type="binding site" evidence="7">
    <location>
        <begin position="149"/>
        <end position="152"/>
    </location>
    <ligand>
        <name>substrate</name>
    </ligand>
</feature>
<feature type="binding site" evidence="7 9">
    <location>
        <position position="36"/>
    </location>
    <ligand>
        <name>NAD(+)</name>
        <dbReference type="ChEBI" id="CHEBI:57540"/>
    </ligand>
</feature>
<evidence type="ECO:0000256" key="5">
    <source>
        <dbReference type="ARBA" id="ARBA00023027"/>
    </source>
</evidence>
<dbReference type="RefSeq" id="WP_095136301.1">
    <property type="nucleotide sequence ID" value="NZ_NIBG01000047.1"/>
</dbReference>
<feature type="domain" description="Lactate/malate dehydrogenase C-terminal" evidence="11">
    <location>
        <begin position="146"/>
        <end position="311"/>
    </location>
</feature>
<protein>
    <recommendedName>
        <fullName evidence="3 7">L-lactate dehydrogenase</fullName>
        <shortName evidence="7">L-LDH</shortName>
        <ecNumber evidence="3 7">1.1.1.27</ecNumber>
    </recommendedName>
</protein>
<evidence type="ECO:0000256" key="2">
    <source>
        <dbReference type="ARBA" id="ARBA00006054"/>
    </source>
</evidence>
<feature type="active site" description="Proton acceptor" evidence="7 8">
    <location>
        <position position="176"/>
    </location>
</feature>
<comment type="subunit">
    <text evidence="7">Homotetramer.</text>
</comment>
<dbReference type="Gene3D" id="3.90.110.10">
    <property type="entry name" value="Lactate dehydrogenase/glycoside hydrolase, family 4, C-terminal"/>
    <property type="match status" value="1"/>
</dbReference>
<dbReference type="InterPro" id="IPR015955">
    <property type="entry name" value="Lactate_DH/Glyco_Ohase_4_C"/>
</dbReference>
<dbReference type="PROSITE" id="PS00064">
    <property type="entry name" value="L_LDH"/>
    <property type="match status" value="1"/>
</dbReference>
<feature type="binding site" evidence="9">
    <location>
        <begin position="11"/>
        <end position="16"/>
    </location>
    <ligand>
        <name>NAD(+)</name>
        <dbReference type="ChEBI" id="CHEBI:57540"/>
    </ligand>
</feature>